<organism evidence="1 2">
    <name type="scientific">Desulfosporosinus orientis (strain ATCC 19365 / DSM 765 / NCIMB 8382 / VKM B-1628 / Singapore I)</name>
    <name type="common">Desulfotomaculum orientis</name>
    <dbReference type="NCBI Taxonomy" id="768706"/>
    <lineage>
        <taxon>Bacteria</taxon>
        <taxon>Bacillati</taxon>
        <taxon>Bacillota</taxon>
        <taxon>Clostridia</taxon>
        <taxon>Eubacteriales</taxon>
        <taxon>Desulfitobacteriaceae</taxon>
        <taxon>Desulfosporosinus</taxon>
    </lineage>
</organism>
<dbReference type="HOGENOM" id="CLU_3355816_0_0_9"/>
<protein>
    <submittedName>
        <fullName evidence="1">Uncharacterized protein</fullName>
    </submittedName>
</protein>
<evidence type="ECO:0000313" key="1">
    <source>
        <dbReference type="EMBL" id="AET69809.1"/>
    </source>
</evidence>
<dbReference type="EMBL" id="CP003108">
    <property type="protein sequence ID" value="AET69809.1"/>
    <property type="molecule type" value="Genomic_DNA"/>
</dbReference>
<evidence type="ECO:0000313" key="2">
    <source>
        <dbReference type="Proteomes" id="UP000006346"/>
    </source>
</evidence>
<reference evidence="2" key="1">
    <citation type="submission" date="2011-11" db="EMBL/GenBank/DDBJ databases">
        <title>Complete sequence of Desulfosporosinus orientis DSM 765.</title>
        <authorList>
            <person name="Lucas S."/>
            <person name="Han J."/>
            <person name="Lapidus A."/>
            <person name="Cheng J.-F."/>
            <person name="Goodwin L."/>
            <person name="Pitluck S."/>
            <person name="Peters L."/>
            <person name="Ovchinnikova G."/>
            <person name="Teshima H."/>
            <person name="Detter J.C."/>
            <person name="Han C."/>
            <person name="Tapia R."/>
            <person name="Land M."/>
            <person name="Hauser L."/>
            <person name="Kyrpides N."/>
            <person name="Ivanova N."/>
            <person name="Pagani I."/>
            <person name="Pester M."/>
            <person name="Spring S."/>
            <person name="Ollivier B."/>
            <person name="Rattei T."/>
            <person name="Klenk H.-P."/>
            <person name="Wagner M."/>
            <person name="Loy A."/>
            <person name="Woyke T."/>
        </authorList>
    </citation>
    <scope>NUCLEOTIDE SEQUENCE [LARGE SCALE GENOMIC DNA]</scope>
    <source>
        <strain evidence="2">ATCC 19365 / DSM 765 / NCIMB 8382 / VKM B-1628</strain>
    </source>
</reference>
<gene>
    <name evidence="1" type="ordered locus">Desor_4387</name>
</gene>
<name>G7WJF0_DESOD</name>
<dbReference type="PATRIC" id="fig|768706.3.peg.4456"/>
<accession>G7WJF0</accession>
<dbReference type="STRING" id="768706.Desor_4387"/>
<dbReference type="AlphaFoldDB" id="G7WJF0"/>
<reference evidence="1 2" key="2">
    <citation type="journal article" date="2012" name="J. Bacteriol.">
        <title>Complete genome sequences of Desulfosporosinus orientis DSM765T, Desulfosporosinus youngiae DSM17734T, Desulfosporosinus meridiei DSM13257T, and Desulfosporosinus acidiphilus DSM22704T.</title>
        <authorList>
            <person name="Pester M."/>
            <person name="Brambilla E."/>
            <person name="Alazard D."/>
            <person name="Rattei T."/>
            <person name="Weinmaier T."/>
            <person name="Han J."/>
            <person name="Lucas S."/>
            <person name="Lapidus A."/>
            <person name="Cheng J.F."/>
            <person name="Goodwin L."/>
            <person name="Pitluck S."/>
            <person name="Peters L."/>
            <person name="Ovchinnikova G."/>
            <person name="Teshima H."/>
            <person name="Detter J.C."/>
            <person name="Han C.S."/>
            <person name="Tapia R."/>
            <person name="Land M.L."/>
            <person name="Hauser L."/>
            <person name="Kyrpides N.C."/>
            <person name="Ivanova N.N."/>
            <person name="Pagani I."/>
            <person name="Huntmann M."/>
            <person name="Wei C.L."/>
            <person name="Davenport K.W."/>
            <person name="Daligault H."/>
            <person name="Chain P.S."/>
            <person name="Chen A."/>
            <person name="Mavromatis K."/>
            <person name="Markowitz V."/>
            <person name="Szeto E."/>
            <person name="Mikhailova N."/>
            <person name="Pati A."/>
            <person name="Wagner M."/>
            <person name="Woyke T."/>
            <person name="Ollivier B."/>
            <person name="Klenk H.P."/>
            <person name="Spring S."/>
            <person name="Loy A."/>
        </authorList>
    </citation>
    <scope>NUCLEOTIDE SEQUENCE [LARGE SCALE GENOMIC DNA]</scope>
    <source>
        <strain evidence="2">ATCC 19365 / DSM 765 / NCIMB 8382 / VKM B-1628</strain>
    </source>
</reference>
<proteinExistence type="predicted"/>
<sequence>MSKNYESEFKVIAAFMVKEILPPPPVSDVNSKYNLF</sequence>
<keyword evidence="2" id="KW-1185">Reference proteome</keyword>
<dbReference type="KEGG" id="dor:Desor_4387"/>
<dbReference type="Proteomes" id="UP000006346">
    <property type="component" value="Chromosome"/>
</dbReference>